<keyword evidence="12" id="KW-1185">Reference proteome</keyword>
<dbReference type="Gene3D" id="3.40.50.1000">
    <property type="entry name" value="HAD superfamily/HAD-like"/>
    <property type="match status" value="1"/>
</dbReference>
<feature type="compositionally biased region" description="Pro residues" evidence="9">
    <location>
        <begin position="109"/>
        <end position="120"/>
    </location>
</feature>
<feature type="binding site" evidence="8">
    <location>
        <position position="508"/>
    </location>
    <ligand>
        <name>Mg(2+)</name>
        <dbReference type="ChEBI" id="CHEBI:18420"/>
    </ligand>
</feature>
<dbReference type="InterPro" id="IPR023214">
    <property type="entry name" value="HAD_sf"/>
</dbReference>
<evidence type="ECO:0000256" key="8">
    <source>
        <dbReference type="HAMAP-Rule" id="MF_03117"/>
    </source>
</evidence>
<dbReference type="NCBIfam" id="TIGR01691">
    <property type="entry name" value="enolase-ppase"/>
    <property type="match status" value="1"/>
</dbReference>
<dbReference type="FunFam" id="1.10.720.60:FF:000002">
    <property type="entry name" value="Enolase-phosphatase E1"/>
    <property type="match status" value="1"/>
</dbReference>
<dbReference type="GO" id="GO:0043874">
    <property type="term" value="F:acireductone synthase activity"/>
    <property type="evidence" value="ECO:0007669"/>
    <property type="project" value="UniProtKB-EC"/>
</dbReference>
<feature type="region of interest" description="Disordered" evidence="9">
    <location>
        <begin position="170"/>
        <end position="290"/>
    </location>
</feature>
<dbReference type="SFLD" id="SFLDG01133">
    <property type="entry name" value="C1.5.4:_Enolase-phosphatase_Li"/>
    <property type="match status" value="1"/>
</dbReference>
<feature type="compositionally biased region" description="Pro residues" evidence="9">
    <location>
        <begin position="254"/>
        <end position="263"/>
    </location>
</feature>
<comment type="catalytic activity">
    <reaction evidence="8">
        <text>5-methylsulfanyl-2,3-dioxopentyl phosphate + H2O = 1,2-dihydroxy-5-(methylsulfanyl)pent-1-en-3-one + phosphate</text>
        <dbReference type="Rhea" id="RHEA:21700"/>
        <dbReference type="ChEBI" id="CHEBI:15377"/>
        <dbReference type="ChEBI" id="CHEBI:43474"/>
        <dbReference type="ChEBI" id="CHEBI:49252"/>
        <dbReference type="ChEBI" id="CHEBI:58828"/>
        <dbReference type="EC" id="3.1.3.77"/>
    </reaction>
</comment>
<comment type="pathway">
    <text evidence="8">Amino-acid biosynthesis; L-methionine biosynthesis via salvage pathway; L-methionine from S-methyl-5-thio-alpha-D-ribose 1-phosphate: step 3/6.</text>
</comment>
<keyword evidence="6 8" id="KW-0486">Methionine biosynthesis</keyword>
<dbReference type="Proteomes" id="UP000694541">
    <property type="component" value="Unplaced"/>
</dbReference>
<dbReference type="HAMAP" id="MF_01681">
    <property type="entry name" value="Salvage_MtnC"/>
    <property type="match status" value="1"/>
</dbReference>
<feature type="compositionally biased region" description="Gly residues" evidence="9">
    <location>
        <begin position="201"/>
        <end position="210"/>
    </location>
</feature>
<organism evidence="11 12">
    <name type="scientific">Accipiter nisus</name>
    <name type="common">Eurasian sparrowhawk</name>
    <dbReference type="NCBI Taxonomy" id="211598"/>
    <lineage>
        <taxon>Eukaryota</taxon>
        <taxon>Metazoa</taxon>
        <taxon>Chordata</taxon>
        <taxon>Craniata</taxon>
        <taxon>Vertebrata</taxon>
        <taxon>Euteleostomi</taxon>
        <taxon>Archelosauria</taxon>
        <taxon>Archosauria</taxon>
        <taxon>Dinosauria</taxon>
        <taxon>Saurischia</taxon>
        <taxon>Theropoda</taxon>
        <taxon>Coelurosauria</taxon>
        <taxon>Aves</taxon>
        <taxon>Neognathae</taxon>
        <taxon>Neoaves</taxon>
        <taxon>Telluraves</taxon>
        <taxon>Accipitrimorphae</taxon>
        <taxon>Accipitriformes</taxon>
        <taxon>Accipitridae</taxon>
        <taxon>Accipitrinae</taxon>
        <taxon>Accipiter</taxon>
    </lineage>
</organism>
<dbReference type="GO" id="GO:0000287">
    <property type="term" value="F:magnesium ion binding"/>
    <property type="evidence" value="ECO:0007669"/>
    <property type="project" value="UniProtKB-UniRule"/>
</dbReference>
<keyword evidence="1 8" id="KW-0963">Cytoplasm</keyword>
<comment type="cofactor">
    <cofactor evidence="8">
        <name>Mg(2+)</name>
        <dbReference type="ChEBI" id="CHEBI:18420"/>
    </cofactor>
    <text evidence="8">Binds 1 Mg(2+) ion per subunit.</text>
</comment>
<keyword evidence="7 8" id="KW-0539">Nucleus</keyword>
<gene>
    <name evidence="8" type="primary">ENOPH1</name>
    <name evidence="8" type="synonym">MASA</name>
</gene>
<evidence type="ECO:0000256" key="4">
    <source>
        <dbReference type="ARBA" id="ARBA00022801"/>
    </source>
</evidence>
<feature type="compositionally biased region" description="Pro residues" evidence="9">
    <location>
        <begin position="271"/>
        <end position="281"/>
    </location>
</feature>
<dbReference type="PANTHER" id="PTHR20371">
    <property type="entry name" value="ENOLASE-PHOSPHATASE E1"/>
    <property type="match status" value="1"/>
</dbReference>
<dbReference type="HAMAP" id="MF_03117">
    <property type="entry name" value="Salvage_MtnC_euk"/>
    <property type="match status" value="1"/>
</dbReference>
<dbReference type="GO" id="GO:0005634">
    <property type="term" value="C:nucleus"/>
    <property type="evidence" value="ECO:0007669"/>
    <property type="project" value="UniProtKB-SubCell"/>
</dbReference>
<name>A0A8B9N520_9AVES</name>
<evidence type="ECO:0000313" key="12">
    <source>
        <dbReference type="Proteomes" id="UP000694541"/>
    </source>
</evidence>
<feature type="compositionally biased region" description="Basic residues" evidence="9">
    <location>
        <begin position="221"/>
        <end position="237"/>
    </location>
</feature>
<dbReference type="GO" id="GO:0019509">
    <property type="term" value="P:L-methionine salvage from methylthioadenosine"/>
    <property type="evidence" value="ECO:0007669"/>
    <property type="project" value="UniProtKB-UniRule"/>
</dbReference>
<evidence type="ECO:0000256" key="6">
    <source>
        <dbReference type="ARBA" id="ARBA00023167"/>
    </source>
</evidence>
<evidence type="ECO:0000256" key="5">
    <source>
        <dbReference type="ARBA" id="ARBA00022842"/>
    </source>
</evidence>
<dbReference type="SUPFAM" id="SSF56784">
    <property type="entry name" value="HAD-like"/>
    <property type="match status" value="1"/>
</dbReference>
<reference evidence="11" key="1">
    <citation type="submission" date="2025-08" db="UniProtKB">
        <authorList>
            <consortium name="Ensembl"/>
        </authorList>
    </citation>
    <scope>IDENTIFICATION</scope>
</reference>
<protein>
    <recommendedName>
        <fullName evidence="8">Enolase-phosphatase E1</fullName>
        <ecNumber evidence="8">3.1.3.77</ecNumber>
    </recommendedName>
    <alternativeName>
        <fullName evidence="8">2,3-diketo-5-methylthio-1-phosphopentane phosphatase</fullName>
    </alternativeName>
    <alternativeName>
        <fullName evidence="8">MASA homolog</fullName>
    </alternativeName>
</protein>
<proteinExistence type="inferred from homology"/>
<dbReference type="InterPro" id="IPR023943">
    <property type="entry name" value="Enolase-ppase_E1"/>
</dbReference>
<comment type="subcellular location">
    <subcellularLocation>
        <location evidence="8">Cytoplasm</location>
    </subcellularLocation>
    <subcellularLocation>
        <location evidence="8">Nucleus</location>
    </subcellularLocation>
</comment>
<keyword evidence="4 8" id="KW-0378">Hydrolase</keyword>
<dbReference type="SFLD" id="SFLDS00003">
    <property type="entry name" value="Haloacid_Dehalogenase"/>
    <property type="match status" value="1"/>
</dbReference>
<accession>A0A8B9N520</accession>
<feature type="signal peptide" evidence="10">
    <location>
        <begin position="1"/>
        <end position="31"/>
    </location>
</feature>
<evidence type="ECO:0000256" key="2">
    <source>
        <dbReference type="ARBA" id="ARBA00022605"/>
    </source>
</evidence>
<dbReference type="Pfam" id="PF00702">
    <property type="entry name" value="Hydrolase"/>
    <property type="match status" value="1"/>
</dbReference>
<keyword evidence="5 8" id="KW-0460">Magnesium</keyword>
<evidence type="ECO:0000313" key="11">
    <source>
        <dbReference type="Ensembl" id="ENSANIP00000018727.1"/>
    </source>
</evidence>
<dbReference type="PANTHER" id="PTHR20371:SF1">
    <property type="entry name" value="ENOLASE-PHOSPHATASE E1"/>
    <property type="match status" value="1"/>
</dbReference>
<evidence type="ECO:0000256" key="7">
    <source>
        <dbReference type="ARBA" id="ARBA00023242"/>
    </source>
</evidence>
<comment type="function">
    <text evidence="8">Bifunctional enzyme that catalyzes the enolization of 2,3-diketo-5-methylthiopentyl-1-phosphate (DK-MTP-1-P) into the intermediate 2-hydroxy-3-keto-5-methylthiopentenyl-1-phosphate (HK-MTPenyl-1-P), which is then dephosphorylated to form the acireductone 1,2-dihydroxy-3-keto-5-methylthiopentene (DHK-MTPene).</text>
</comment>
<evidence type="ECO:0000256" key="1">
    <source>
        <dbReference type="ARBA" id="ARBA00022490"/>
    </source>
</evidence>
<dbReference type="Ensembl" id="ENSANIT00000019356.1">
    <property type="protein sequence ID" value="ENSANIP00000018727.1"/>
    <property type="gene ID" value="ENSANIG00000012726.1"/>
</dbReference>
<dbReference type="AlphaFoldDB" id="A0A8B9N520"/>
<feature type="region of interest" description="Disordered" evidence="9">
    <location>
        <begin position="30"/>
        <end position="139"/>
    </location>
</feature>
<feature type="compositionally biased region" description="Basic residues" evidence="9">
    <location>
        <begin position="55"/>
        <end position="78"/>
    </location>
</feature>
<evidence type="ECO:0000256" key="3">
    <source>
        <dbReference type="ARBA" id="ARBA00022723"/>
    </source>
</evidence>
<keyword evidence="10" id="KW-0732">Signal</keyword>
<feature type="binding site" evidence="8">
    <location>
        <position position="483"/>
    </location>
    <ligand>
        <name>substrate</name>
    </ligand>
</feature>
<comment type="similarity">
    <text evidence="8">Belongs to the HAD-like hydrolase superfamily. MasA/MtnC family.</text>
</comment>
<dbReference type="SFLD" id="SFLDG01129">
    <property type="entry name" value="C1.5:_HAD__Beta-PGM__Phosphata"/>
    <property type="match status" value="1"/>
</dbReference>
<evidence type="ECO:0000256" key="10">
    <source>
        <dbReference type="SAM" id="SignalP"/>
    </source>
</evidence>
<dbReference type="SFLD" id="SFLDF00044">
    <property type="entry name" value="enolase-phosphatase"/>
    <property type="match status" value="1"/>
</dbReference>
<comment type="pathway">
    <text evidence="8">Amino-acid biosynthesis; L-methionine biosynthesis via salvage pathway; L-methionine from S-methyl-5-thio-alpha-D-ribose 1-phosphate: step 4/6.</text>
</comment>
<feature type="binding site" evidence="8">
    <location>
        <position position="312"/>
    </location>
    <ligand>
        <name>Mg(2+)</name>
        <dbReference type="ChEBI" id="CHEBI:18420"/>
    </ligand>
</feature>
<reference evidence="11" key="2">
    <citation type="submission" date="2025-09" db="UniProtKB">
        <authorList>
            <consortium name="Ensembl"/>
        </authorList>
    </citation>
    <scope>IDENTIFICATION</scope>
</reference>
<dbReference type="EC" id="3.1.3.77" evidence="8"/>
<dbReference type="CDD" id="cd01629">
    <property type="entry name" value="HAD_EP"/>
    <property type="match status" value="1"/>
</dbReference>
<sequence>METRHPPPPPQLYPSSCWFLLALILEPSANSSGPPLISVASSMAGRGRRGCSGERRRRRRPARARKWRRKRSGHRLRRLYIPAPAANQRRPLAPRRSAPGGFRRACSTRPPPGGRPPPPRPRPRPRSQSRPRARPVRVRRWYTRALPRGLECGVQPPSPPAPHLYVLGALPAAGPGTKRPSLPRAGTGRQTGTGRPRRRGGGGGGGGGVGVVTCNPETPFRRRGGRSGGGHSRRGTPHRWGPAAAALTSRDPCRPGPARPGPPRSRRAERPPPPPPPPRSPGEPRAPRAAAAAAAAMGVLPVPAEVRAILLDIEGTTTPIAFVQETLFPYIKDNVKEYLRAHWEEEECQRDVGLLRKQAQEDSSLDGAVPIPLESGSGEEELERVIQAVVDNVHWQMSLDRKTTALKQLQGHMWRAAYATGHVKGELFEDVVPAIRKWREAGMKVYIYSSGSIEAQKLLFGYSTEGDILELFDGHFDTKIGPKVESESYRRIAATIGCATNNILFLTDVPREANAAEEADTHVAVVIRPGNAGLTDDEKSYYSLISSFTELFLPSST</sequence>
<dbReference type="InterPro" id="IPR036412">
    <property type="entry name" value="HAD-like_sf"/>
</dbReference>
<feature type="chain" id="PRO_5034010463" description="Enolase-phosphatase E1" evidence="10">
    <location>
        <begin position="32"/>
        <end position="557"/>
    </location>
</feature>
<feature type="compositionally biased region" description="Basic residues" evidence="9">
    <location>
        <begin position="121"/>
        <end position="139"/>
    </location>
</feature>
<dbReference type="GO" id="GO:0005737">
    <property type="term" value="C:cytoplasm"/>
    <property type="evidence" value="ECO:0007669"/>
    <property type="project" value="UniProtKB-SubCell"/>
</dbReference>
<dbReference type="UniPathway" id="UPA00904">
    <property type="reaction ID" value="UER00876"/>
</dbReference>
<keyword evidence="3 8" id="KW-0479">Metal-binding</keyword>
<dbReference type="Gene3D" id="1.10.720.60">
    <property type="match status" value="1"/>
</dbReference>
<dbReference type="InterPro" id="IPR027511">
    <property type="entry name" value="ENOPH1_eukaryotes"/>
</dbReference>
<keyword evidence="2 8" id="KW-0028">Amino-acid biosynthesis</keyword>
<feature type="binding site" evidence="8">
    <location>
        <begin position="449"/>
        <end position="450"/>
    </location>
    <ligand>
        <name>substrate</name>
    </ligand>
</feature>
<comment type="subunit">
    <text evidence="8">Monomer.</text>
</comment>
<dbReference type="FunFam" id="3.40.50.1000:FF:000102">
    <property type="entry name" value="Enolase-phosphatase E1"/>
    <property type="match status" value="1"/>
</dbReference>
<feature type="binding site" evidence="8">
    <location>
        <position position="314"/>
    </location>
    <ligand>
        <name>Mg(2+)</name>
        <dbReference type="ChEBI" id="CHEBI:18420"/>
    </ligand>
</feature>
<evidence type="ECO:0000256" key="9">
    <source>
        <dbReference type="SAM" id="MobiDB-lite"/>
    </source>
</evidence>